<dbReference type="EMBL" id="CM026428">
    <property type="protein sequence ID" value="KAG0567653.1"/>
    <property type="molecule type" value="Genomic_DNA"/>
</dbReference>
<dbReference type="GO" id="GO:0003843">
    <property type="term" value="F:1,3-beta-D-glucan synthase activity"/>
    <property type="evidence" value="ECO:0007669"/>
    <property type="project" value="UniProtKB-EC"/>
</dbReference>
<keyword evidence="8" id="KW-0133">Cell shape</keyword>
<comment type="caution">
    <text evidence="17">The sequence shown here is derived from an EMBL/GenBank/DDBJ whole genome shotgun (WGS) entry which is preliminary data.</text>
</comment>
<feature type="transmembrane region" description="Helical" evidence="15">
    <location>
        <begin position="725"/>
        <end position="748"/>
    </location>
</feature>
<evidence type="ECO:0000259" key="16">
    <source>
        <dbReference type="SMART" id="SM01205"/>
    </source>
</evidence>
<evidence type="ECO:0000256" key="2">
    <source>
        <dbReference type="ARBA" id="ARBA00009040"/>
    </source>
</evidence>
<comment type="subcellular location">
    <subcellularLocation>
        <location evidence="1">Cell membrane</location>
        <topology evidence="1">Multi-pass membrane protein</topology>
    </subcellularLocation>
</comment>
<evidence type="ECO:0000256" key="5">
    <source>
        <dbReference type="ARBA" id="ARBA00022676"/>
    </source>
</evidence>
<dbReference type="Pfam" id="PF25968">
    <property type="entry name" value="CALS1"/>
    <property type="match status" value="1"/>
</dbReference>
<evidence type="ECO:0000256" key="12">
    <source>
        <dbReference type="ARBA" id="ARBA00032165"/>
    </source>
</evidence>
<gene>
    <name evidence="17" type="ORF">KC19_7G151300</name>
</gene>
<feature type="transmembrane region" description="Helical" evidence="15">
    <location>
        <begin position="1572"/>
        <end position="1591"/>
    </location>
</feature>
<evidence type="ECO:0000256" key="15">
    <source>
        <dbReference type="SAM" id="Phobius"/>
    </source>
</evidence>
<dbReference type="PANTHER" id="PTHR12741">
    <property type="entry name" value="LYST-INTERACTING PROTEIN LIP5 DOPAMINE RESPONSIVE PROTEIN DRG-1"/>
    <property type="match status" value="1"/>
</dbReference>
<name>A0A8T0H8B7_CERPU</name>
<feature type="transmembrane region" description="Helical" evidence="15">
    <location>
        <begin position="1624"/>
        <end position="1642"/>
    </location>
</feature>
<feature type="transmembrane region" description="Helical" evidence="15">
    <location>
        <begin position="628"/>
        <end position="645"/>
    </location>
</feature>
<accession>A0A8T0H8B7</accession>
<dbReference type="InterPro" id="IPR058851">
    <property type="entry name" value="CALS1_helical"/>
</dbReference>
<evidence type="ECO:0000313" key="18">
    <source>
        <dbReference type="Proteomes" id="UP000822688"/>
    </source>
</evidence>
<dbReference type="PANTHER" id="PTHR12741:SF47">
    <property type="entry name" value="CALLOSE SYNTHASE 9"/>
    <property type="match status" value="1"/>
</dbReference>
<keyword evidence="10 15" id="KW-0472">Membrane</keyword>
<feature type="domain" description="1,3-beta-glucan synthase component FKS1-like" evidence="16">
    <location>
        <begin position="372"/>
        <end position="489"/>
    </location>
</feature>
<evidence type="ECO:0000256" key="9">
    <source>
        <dbReference type="ARBA" id="ARBA00022989"/>
    </source>
</evidence>
<evidence type="ECO:0000256" key="1">
    <source>
        <dbReference type="ARBA" id="ARBA00004651"/>
    </source>
</evidence>
<dbReference type="Proteomes" id="UP000822688">
    <property type="component" value="Chromosome 7"/>
</dbReference>
<feature type="transmembrane region" description="Helical" evidence="15">
    <location>
        <begin position="1945"/>
        <end position="1966"/>
    </location>
</feature>
<evidence type="ECO:0000256" key="7">
    <source>
        <dbReference type="ARBA" id="ARBA00022692"/>
    </source>
</evidence>
<organism evidence="17 18">
    <name type="scientific">Ceratodon purpureus</name>
    <name type="common">Fire moss</name>
    <name type="synonym">Dicranum purpureum</name>
    <dbReference type="NCBI Taxonomy" id="3225"/>
    <lineage>
        <taxon>Eukaryota</taxon>
        <taxon>Viridiplantae</taxon>
        <taxon>Streptophyta</taxon>
        <taxon>Embryophyta</taxon>
        <taxon>Bryophyta</taxon>
        <taxon>Bryophytina</taxon>
        <taxon>Bryopsida</taxon>
        <taxon>Dicranidae</taxon>
        <taxon>Pseudoditrichales</taxon>
        <taxon>Ditrichaceae</taxon>
        <taxon>Ceratodon</taxon>
    </lineage>
</organism>
<feature type="transmembrane region" description="Helical" evidence="15">
    <location>
        <begin position="1874"/>
        <end position="1899"/>
    </location>
</feature>
<comment type="similarity">
    <text evidence="2">Belongs to the glycosyltransferase 48 family.</text>
</comment>
<reference evidence="17" key="1">
    <citation type="submission" date="2020-06" db="EMBL/GenBank/DDBJ databases">
        <title>WGS assembly of Ceratodon purpureus strain R40.</title>
        <authorList>
            <person name="Carey S.B."/>
            <person name="Jenkins J."/>
            <person name="Shu S."/>
            <person name="Lovell J.T."/>
            <person name="Sreedasyam A."/>
            <person name="Maumus F."/>
            <person name="Tiley G.P."/>
            <person name="Fernandez-Pozo N."/>
            <person name="Barry K."/>
            <person name="Chen C."/>
            <person name="Wang M."/>
            <person name="Lipzen A."/>
            <person name="Daum C."/>
            <person name="Saski C.A."/>
            <person name="Payton A.C."/>
            <person name="Mcbreen J.C."/>
            <person name="Conrad R.E."/>
            <person name="Kollar L.M."/>
            <person name="Olsson S."/>
            <person name="Huttunen S."/>
            <person name="Landis J.B."/>
            <person name="Wickett N.J."/>
            <person name="Johnson M.G."/>
            <person name="Rensing S.A."/>
            <person name="Grimwood J."/>
            <person name="Schmutz J."/>
            <person name="Mcdaniel S.F."/>
        </authorList>
    </citation>
    <scope>NUCLEOTIDE SEQUENCE</scope>
    <source>
        <strain evidence="17">R40</strain>
    </source>
</reference>
<keyword evidence="7 15" id="KW-0812">Transmembrane</keyword>
<feature type="transmembrane region" description="Helical" evidence="15">
    <location>
        <begin position="1813"/>
        <end position="1830"/>
    </location>
</feature>
<dbReference type="InterPro" id="IPR003440">
    <property type="entry name" value="Glyco_trans_48_dom"/>
</dbReference>
<protein>
    <recommendedName>
        <fullName evidence="12">1,3-beta-glucan synthase</fullName>
        <ecNumber evidence="3">2.4.1.34</ecNumber>
    </recommendedName>
    <alternativeName>
        <fullName evidence="12">1,3-beta-glucan synthase</fullName>
    </alternativeName>
</protein>
<evidence type="ECO:0000256" key="13">
    <source>
        <dbReference type="ARBA" id="ARBA00047777"/>
    </source>
</evidence>
<dbReference type="GO" id="GO:0005886">
    <property type="term" value="C:plasma membrane"/>
    <property type="evidence" value="ECO:0007669"/>
    <property type="project" value="TreeGrafter"/>
</dbReference>
<keyword evidence="6" id="KW-0808">Transferase</keyword>
<keyword evidence="4" id="KW-1003">Cell membrane</keyword>
<dbReference type="InterPro" id="IPR026899">
    <property type="entry name" value="FKS1-like_dom1"/>
</dbReference>
<dbReference type="GO" id="GO:0006075">
    <property type="term" value="P:(1-&gt;3)-beta-D-glucan biosynthetic process"/>
    <property type="evidence" value="ECO:0007669"/>
    <property type="project" value="InterPro"/>
</dbReference>
<sequence>MERPPRNPQRISRRVLGNWEKLVARAVRTDLGRASYNRDGRGPGSNSGQRDELAPQSLAQQANIDAVLQAADEIGRENGQVARILAEHAYRLTQQLDPNSEGRGVLQFKTGLKSLIKQKQFVDRHGAVDRSQDLRILLDYYTWYREANEIESLEEAAQVRRLGASTDLMPDSRSQDQSFEKLRRIYEISSILNDVVEALLKEAEPEDASRFQDTDERRVMESDAAKVKGFKSYNILPLETPETSDTPAVINPFEHFSEVVGATRILRYTTDLPRFPSDAVLPADRVLDVFDFLHYAFGFQKDNVANQREHLILLLASAQSRLGTVDQSREGDTDKMADRAIHDVHERILQNYVRWCHFLRREPQSKRAFTQQRRLCLTALYLLVWGEAANLRFMPECLCYIFHHLADECFDLLERPHVERSTTVKPNADGSIEYSFLEQIITPVYDIVAAEAKFSHGGQAPHSRWRNYDDFNEYFWQPACFLELRWPWNLNAGFFKPPREKRSKKEAFLPKTPNPDPERDPLVAPLRTEPKLKRRVGKVHFVEHRTGFHLYHSFHRLWIFLICMLQGLAIWGFCSKNGNLNLHVRTIKRIMSVGPTFVVMKLIQSLFDVVFMWGAFKSTRLQTVARMLLRLIWFACLSAAILFLYVKTLQEDSRNDGSGSWFRIYYILVSSYAGANLVFVFLLRMPWLQRQAAKCSNVYFFQFVKWLHQERYYVGRSMYERTRNYAKYSIFWVFILACKFAFAMHFQIMPLVEPTRLIIGFDNIKYKWPDYVSDSNHNALTVLSLWAPVVMIYFLDTQIWYTVVSALLGGIEGARDKLGEIRTLEMLRKRFPNYPRVFVKHMQAPVNRFSSDPPLQPGESIQNKAWADKREAIRFRPVWNKVIESLREEDLINNREKLLLEMPPNSPSFPNGAPNTLISWPLFLLANKVHIAVELAAQHKPTSQDTLWEKLRRDEYMASAVQESFYTLEDLLVCVLHPQGRSWVSAIFDNIKEALGEGNFTTLFRMNALKDVLEKLRDLTEQLGNDEYVLERQTKAILAFHKLYDIVMRDFLTDPLRARFEEWPFHQEALREGRLFEELIWPDEDKQKLAIRLNNLLTVQKIKDQEGKSKTLNTETIPHNLEARRRLQFFTNSLFMHMPRAPPIRKMFSFSVFTPYYSEDVMYDMDKLNAENEDGITILFYLQKIYPDEWYNFLERIGLIENIVLQKVGQPKPDESDLKVKLQLRLWASYRGQTLARTVRGMMYYKEALILQGMQEGTSGVDLEEGFPPTLVDTQGSARSAAAQAELKFTYVVTCQIYGEQKRQGQVQAADILYLMRKYDSLRVAYIDVVESGRKGKKPSYYSKLCKVDKSDPTQKDQEVYSIKLPGDIKLGEGKPENQNHAIIFTRGDCLQTIDMNQDNFMEEAFKMRNLLEEFNQPHGLHRPTILGVREHVFTGSVSSLAWFMSMQESSFVTLGQRVLARPLKVRMHYGHPDVFDRVFHITRGGISKSSRGINLSEDIFAGFNTTLRLGNVTHHEYIQVGKGRDVGLNQIALFEAKVASGNGEQTLSRDVYRLGQLLDFPRMLSFFHTSVGFYVTTMLTVLTLYVFLYGKAYLALSGVDASLKINADILQNASLQAALNTQFLFQIGIFTAVPMIVNLILEQGILKAIISFCTMQLQLASVFFTFSLGTRTHYFGRTILHGGAKYRSTGRGFVVTHIKYAENYRLFSRSHFTKALEVIMLLIVYLAYGAQNRTSVTFILLTFSSWFLALSWLFAPYIFNPSGFEWQKTVEDFDDWTKWLFYKGGVGVKTEYSWEAWWMEEQEHIRTLRGRFWEVVLSLRFFLFQYGVVYSLSVTRGSSSILVYVYSWLVLLGLVIIFKVFTVSQKASTNFQLAVRLFQGLLFTCLLAGLIVAIVLSPLTVGDVFAVALALVPTGWGLLSIAIALRPLMEQLQIWKSVREIARVYDACMALIIFIPIAFLSWFPFVSTFQTRLVFNQAFSRGLEISLILSGNRPNRTA</sequence>
<evidence type="ECO:0000256" key="4">
    <source>
        <dbReference type="ARBA" id="ARBA00022475"/>
    </source>
</evidence>
<dbReference type="GO" id="GO:0000148">
    <property type="term" value="C:1,3-beta-D-glucan synthase complex"/>
    <property type="evidence" value="ECO:0007669"/>
    <property type="project" value="InterPro"/>
</dbReference>
<feature type="region of interest" description="Disordered" evidence="14">
    <location>
        <begin position="501"/>
        <end position="523"/>
    </location>
</feature>
<feature type="region of interest" description="Disordered" evidence="14">
    <location>
        <begin position="33"/>
        <end position="55"/>
    </location>
</feature>
<feature type="transmembrane region" description="Helical" evidence="15">
    <location>
        <begin position="1842"/>
        <end position="1862"/>
    </location>
</feature>
<dbReference type="GO" id="GO:0008360">
    <property type="term" value="P:regulation of cell shape"/>
    <property type="evidence" value="ECO:0007669"/>
    <property type="project" value="UniProtKB-KW"/>
</dbReference>
<feature type="transmembrane region" description="Helical" evidence="15">
    <location>
        <begin position="1905"/>
        <end position="1925"/>
    </location>
</feature>
<keyword evidence="9 15" id="KW-1133">Transmembrane helix</keyword>
<keyword evidence="5" id="KW-0328">Glycosyltransferase</keyword>
<dbReference type="SMART" id="SM01205">
    <property type="entry name" value="FKS1_dom1"/>
    <property type="match status" value="1"/>
</dbReference>
<evidence type="ECO:0000256" key="11">
    <source>
        <dbReference type="ARBA" id="ARBA00023316"/>
    </source>
</evidence>
<dbReference type="Pfam" id="PF14288">
    <property type="entry name" value="FKS1_dom1"/>
    <property type="match status" value="1"/>
</dbReference>
<comment type="catalytic activity">
    <reaction evidence="13">
        <text>[(1-&gt;3)-beta-D-glucosyl](n) + UDP-alpha-D-glucose = [(1-&gt;3)-beta-D-glucosyl](n+1) + UDP + H(+)</text>
        <dbReference type="Rhea" id="RHEA:21476"/>
        <dbReference type="Rhea" id="RHEA-COMP:11146"/>
        <dbReference type="Rhea" id="RHEA-COMP:14303"/>
        <dbReference type="ChEBI" id="CHEBI:15378"/>
        <dbReference type="ChEBI" id="CHEBI:37671"/>
        <dbReference type="ChEBI" id="CHEBI:58223"/>
        <dbReference type="ChEBI" id="CHEBI:58885"/>
        <dbReference type="EC" id="2.4.1.34"/>
    </reaction>
</comment>
<dbReference type="Pfam" id="PF02364">
    <property type="entry name" value="Glucan_synthase"/>
    <property type="match status" value="1"/>
</dbReference>
<evidence type="ECO:0000256" key="3">
    <source>
        <dbReference type="ARBA" id="ARBA00012589"/>
    </source>
</evidence>
<feature type="transmembrane region" description="Helical" evidence="15">
    <location>
        <begin position="554"/>
        <end position="573"/>
    </location>
</feature>
<proteinExistence type="inferred from homology"/>
<evidence type="ECO:0000256" key="10">
    <source>
        <dbReference type="ARBA" id="ARBA00023136"/>
    </source>
</evidence>
<evidence type="ECO:0000256" key="6">
    <source>
        <dbReference type="ARBA" id="ARBA00022679"/>
    </source>
</evidence>
<feature type="transmembrane region" description="Helical" evidence="15">
    <location>
        <begin position="1737"/>
        <end position="1760"/>
    </location>
</feature>
<feature type="transmembrane region" description="Helical" evidence="15">
    <location>
        <begin position="665"/>
        <end position="683"/>
    </location>
</feature>
<evidence type="ECO:0000256" key="14">
    <source>
        <dbReference type="SAM" id="MobiDB-lite"/>
    </source>
</evidence>
<evidence type="ECO:0000313" key="17">
    <source>
        <dbReference type="EMBL" id="KAG0567653.1"/>
    </source>
</evidence>
<keyword evidence="11" id="KW-0961">Cell wall biogenesis/degradation</keyword>
<feature type="transmembrane region" description="Helical" evidence="15">
    <location>
        <begin position="1713"/>
        <end position="1731"/>
    </location>
</feature>
<dbReference type="EC" id="2.4.1.34" evidence="3"/>
<evidence type="ECO:0000256" key="8">
    <source>
        <dbReference type="ARBA" id="ARBA00022960"/>
    </source>
</evidence>
<keyword evidence="18" id="KW-1185">Reference proteome</keyword>